<feature type="non-terminal residue" evidence="1">
    <location>
        <position position="35"/>
    </location>
</feature>
<dbReference type="AlphaFoldDB" id="W1Y9R1"/>
<accession>W1Y9R1</accession>
<organism evidence="1">
    <name type="scientific">human gut metagenome</name>
    <dbReference type="NCBI Taxonomy" id="408170"/>
    <lineage>
        <taxon>unclassified sequences</taxon>
        <taxon>metagenomes</taxon>
        <taxon>organismal metagenomes</taxon>
    </lineage>
</organism>
<dbReference type="EMBL" id="AZMM01006918">
    <property type="protein sequence ID" value="ETJ39121.1"/>
    <property type="molecule type" value="Genomic_DNA"/>
</dbReference>
<reference evidence="1" key="1">
    <citation type="submission" date="2013-12" db="EMBL/GenBank/DDBJ databases">
        <title>A Varibaculum cambriense genome reconstructed from a premature infant gut community with otherwise low bacterial novelty that shifts toward anaerobic metabolism during the third week of life.</title>
        <authorList>
            <person name="Brown C.T."/>
            <person name="Sharon I."/>
            <person name="Thomas B.C."/>
            <person name="Castelle C.J."/>
            <person name="Morowitz M.J."/>
            <person name="Banfield J.F."/>
        </authorList>
    </citation>
    <scope>NUCLEOTIDE SEQUENCE</scope>
</reference>
<proteinExistence type="predicted"/>
<evidence type="ECO:0000313" key="1">
    <source>
        <dbReference type="EMBL" id="ETJ39121.1"/>
    </source>
</evidence>
<name>W1Y9R1_9ZZZZ</name>
<gene>
    <name evidence="1" type="ORF">Q604_UNBC06918G0002</name>
</gene>
<protein>
    <submittedName>
        <fullName evidence="1">Uncharacterized protein</fullName>
    </submittedName>
</protein>
<comment type="caution">
    <text evidence="1">The sequence shown here is derived from an EMBL/GenBank/DDBJ whole genome shotgun (WGS) entry which is preliminary data.</text>
</comment>
<sequence length="35" mass="3657">MIPPDTEAQPITTEPIRVLTLGELPSSATPLPAIS</sequence>